<dbReference type="AlphaFoldDB" id="A0AA36D8H3"/>
<name>A0AA36D8H3_9BILA</name>
<comment type="caution">
    <text evidence="8">The sequence shown here is derived from an EMBL/GenBank/DDBJ whole genome shotgun (WGS) entry which is preliminary data.</text>
</comment>
<evidence type="ECO:0000256" key="3">
    <source>
        <dbReference type="ARBA" id="ARBA00022525"/>
    </source>
</evidence>
<dbReference type="InterPro" id="IPR016179">
    <property type="entry name" value="Insulin-like"/>
</dbReference>
<reference evidence="8" key="1">
    <citation type="submission" date="2023-06" db="EMBL/GenBank/DDBJ databases">
        <authorList>
            <person name="Delattre M."/>
        </authorList>
    </citation>
    <scope>NUCLEOTIDE SEQUENCE</scope>
    <source>
        <strain evidence="8">AF72</strain>
    </source>
</reference>
<dbReference type="PRINTS" id="PR00276">
    <property type="entry name" value="INSULINFAMLY"/>
</dbReference>
<dbReference type="Gene3D" id="1.10.100.10">
    <property type="entry name" value="Insulin-like"/>
    <property type="match status" value="1"/>
</dbReference>
<evidence type="ECO:0000256" key="5">
    <source>
        <dbReference type="ARBA" id="ARBA00023157"/>
    </source>
</evidence>
<feature type="signal peptide" evidence="6">
    <location>
        <begin position="1"/>
        <end position="19"/>
    </location>
</feature>
<dbReference type="GO" id="GO:0005179">
    <property type="term" value="F:hormone activity"/>
    <property type="evidence" value="ECO:0007669"/>
    <property type="project" value="InterPro"/>
</dbReference>
<feature type="non-terminal residue" evidence="8">
    <location>
        <position position="1"/>
    </location>
</feature>
<dbReference type="InterPro" id="IPR003235">
    <property type="entry name" value="Nem_insulin-like_b-type"/>
</dbReference>
<dbReference type="GO" id="GO:0005576">
    <property type="term" value="C:extracellular region"/>
    <property type="evidence" value="ECO:0007669"/>
    <property type="project" value="UniProtKB-SubCell"/>
</dbReference>
<sequence length="83" mass="9139">MVFLALLVLVATLCPTASAREHRLCGSKLTKAIREICKNRLNPPKESNDVGDSSPAGVARKCCSERCTMEYLRSFCAPDTDDY</sequence>
<keyword evidence="9" id="KW-1185">Reference proteome</keyword>
<evidence type="ECO:0000256" key="1">
    <source>
        <dbReference type="ARBA" id="ARBA00004613"/>
    </source>
</evidence>
<comment type="subcellular location">
    <subcellularLocation>
        <location evidence="1">Secreted</location>
    </subcellularLocation>
</comment>
<feature type="domain" description="Insulin-like" evidence="7">
    <location>
        <begin position="22"/>
        <end position="76"/>
    </location>
</feature>
<evidence type="ECO:0000256" key="2">
    <source>
        <dbReference type="ARBA" id="ARBA00009034"/>
    </source>
</evidence>
<evidence type="ECO:0000256" key="6">
    <source>
        <dbReference type="SAM" id="SignalP"/>
    </source>
</evidence>
<evidence type="ECO:0000256" key="4">
    <source>
        <dbReference type="ARBA" id="ARBA00022729"/>
    </source>
</evidence>
<accession>A0AA36D8H3</accession>
<evidence type="ECO:0000313" key="9">
    <source>
        <dbReference type="Proteomes" id="UP001177023"/>
    </source>
</evidence>
<keyword evidence="5" id="KW-1015">Disulfide bond</keyword>
<dbReference type="Proteomes" id="UP001177023">
    <property type="component" value="Unassembled WGS sequence"/>
</dbReference>
<dbReference type="InterPro" id="IPR022352">
    <property type="entry name" value="Ins/IGF/rlx"/>
</dbReference>
<dbReference type="SMART" id="SM00078">
    <property type="entry name" value="IlGF"/>
    <property type="match status" value="1"/>
</dbReference>
<proteinExistence type="inferred from homology"/>
<feature type="chain" id="PRO_5041292077" description="Insulin-like domain-containing protein" evidence="6">
    <location>
        <begin position="20"/>
        <end position="83"/>
    </location>
</feature>
<dbReference type="InterPro" id="IPR022353">
    <property type="entry name" value="Insulin_CS"/>
</dbReference>
<keyword evidence="3" id="KW-0964">Secreted</keyword>
<comment type="similarity">
    <text evidence="2">Belongs to the insulin family.</text>
</comment>
<organism evidence="8 9">
    <name type="scientific">Mesorhabditis spiculigera</name>
    <dbReference type="NCBI Taxonomy" id="96644"/>
    <lineage>
        <taxon>Eukaryota</taxon>
        <taxon>Metazoa</taxon>
        <taxon>Ecdysozoa</taxon>
        <taxon>Nematoda</taxon>
        <taxon>Chromadorea</taxon>
        <taxon>Rhabditida</taxon>
        <taxon>Rhabditina</taxon>
        <taxon>Rhabditomorpha</taxon>
        <taxon>Rhabditoidea</taxon>
        <taxon>Rhabditidae</taxon>
        <taxon>Mesorhabditinae</taxon>
        <taxon>Mesorhabditis</taxon>
    </lineage>
</organism>
<dbReference type="PROSITE" id="PS00262">
    <property type="entry name" value="INSULIN"/>
    <property type="match status" value="1"/>
</dbReference>
<keyword evidence="4 6" id="KW-0732">Signal</keyword>
<dbReference type="Pfam" id="PF03488">
    <property type="entry name" value="Ins_beta"/>
    <property type="match status" value="1"/>
</dbReference>
<evidence type="ECO:0000259" key="7">
    <source>
        <dbReference type="SMART" id="SM00078"/>
    </source>
</evidence>
<dbReference type="SUPFAM" id="SSF56994">
    <property type="entry name" value="Insulin-like"/>
    <property type="match status" value="1"/>
</dbReference>
<dbReference type="InterPro" id="IPR036438">
    <property type="entry name" value="Insulin-like_sf"/>
</dbReference>
<evidence type="ECO:0000313" key="8">
    <source>
        <dbReference type="EMBL" id="CAJ0581693.1"/>
    </source>
</evidence>
<protein>
    <recommendedName>
        <fullName evidence="7">Insulin-like domain-containing protein</fullName>
    </recommendedName>
</protein>
<dbReference type="EMBL" id="CATQJA010002663">
    <property type="protein sequence ID" value="CAJ0581693.1"/>
    <property type="molecule type" value="Genomic_DNA"/>
</dbReference>
<gene>
    <name evidence="8" type="ORF">MSPICULIGERA_LOCUS19848</name>
</gene>